<keyword evidence="2" id="KW-1185">Reference proteome</keyword>
<proteinExistence type="predicted"/>
<evidence type="ECO:0000313" key="2">
    <source>
        <dbReference type="Proteomes" id="UP000386466"/>
    </source>
</evidence>
<protein>
    <submittedName>
        <fullName evidence="1">Disintegrin and metalloproteinase</fullName>
    </submittedName>
</protein>
<gene>
    <name evidence="1" type="ORF">LYPA_23C021970</name>
</gene>
<dbReference type="EMBL" id="CAAGRJ010012205">
    <property type="protein sequence ID" value="VFV29047.1"/>
    <property type="molecule type" value="Genomic_DNA"/>
</dbReference>
<dbReference type="AlphaFoldDB" id="A0A485N956"/>
<dbReference type="GO" id="GO:0007229">
    <property type="term" value="P:integrin-mediated signaling pathway"/>
    <property type="evidence" value="ECO:0007669"/>
    <property type="project" value="UniProtKB-KW"/>
</dbReference>
<dbReference type="Proteomes" id="UP000386466">
    <property type="component" value="Unassembled WGS sequence"/>
</dbReference>
<accession>A0A485N956</accession>
<sequence length="75" mass="8590">PAFWGQETCYLHVAQETLLVQTLLIMTQDAQGALQMDYAFRLPDCYYLGYLEEIPLSMVTIDTCYGGLEDMMKLD</sequence>
<keyword evidence="1" id="KW-0401">Integrin</keyword>
<reference evidence="1 2" key="1">
    <citation type="submission" date="2019-01" db="EMBL/GenBank/DDBJ databases">
        <authorList>
            <person name="Alioto T."/>
            <person name="Alioto T."/>
        </authorList>
    </citation>
    <scope>NUCLEOTIDE SEQUENCE [LARGE SCALE GENOMIC DNA]</scope>
</reference>
<feature type="non-terminal residue" evidence="1">
    <location>
        <position position="1"/>
    </location>
</feature>
<evidence type="ECO:0000313" key="1">
    <source>
        <dbReference type="EMBL" id="VFV29047.1"/>
    </source>
</evidence>
<organism evidence="1 2">
    <name type="scientific">Lynx pardinus</name>
    <name type="common">Iberian lynx</name>
    <name type="synonym">Felis pardina</name>
    <dbReference type="NCBI Taxonomy" id="191816"/>
    <lineage>
        <taxon>Eukaryota</taxon>
        <taxon>Metazoa</taxon>
        <taxon>Chordata</taxon>
        <taxon>Craniata</taxon>
        <taxon>Vertebrata</taxon>
        <taxon>Euteleostomi</taxon>
        <taxon>Mammalia</taxon>
        <taxon>Eutheria</taxon>
        <taxon>Laurasiatheria</taxon>
        <taxon>Carnivora</taxon>
        <taxon>Feliformia</taxon>
        <taxon>Felidae</taxon>
        <taxon>Felinae</taxon>
        <taxon>Lynx</taxon>
    </lineage>
</organism>
<name>A0A485N956_LYNPA</name>